<gene>
    <name evidence="1" type="ORF">V6N11_050359</name>
</gene>
<evidence type="ECO:0000313" key="2">
    <source>
        <dbReference type="Proteomes" id="UP001396334"/>
    </source>
</evidence>
<sequence>MTGILLLRQMVVAMPCETCKVVVYIQIVWVTWKAMLMDWDLRGITFYVLPRIWHQIRIRKRRRAKSFAQKGLRVKKPVMNGKEGLGVVEWLKSTHAPIDAFCQQSCGEPNENSRAMDASHNVLQVSNDEESWEEN</sequence>
<reference evidence="1 2" key="1">
    <citation type="journal article" date="2024" name="G3 (Bethesda)">
        <title>Genome assembly of Hibiscus sabdariffa L. provides insights into metabolisms of medicinal natural products.</title>
        <authorList>
            <person name="Kim T."/>
        </authorList>
    </citation>
    <scope>NUCLEOTIDE SEQUENCE [LARGE SCALE GENOMIC DNA]</scope>
    <source>
        <strain evidence="1">TK-2024</strain>
        <tissue evidence="1">Old leaves</tissue>
    </source>
</reference>
<proteinExistence type="predicted"/>
<dbReference type="Proteomes" id="UP001396334">
    <property type="component" value="Unassembled WGS sequence"/>
</dbReference>
<evidence type="ECO:0000313" key="1">
    <source>
        <dbReference type="EMBL" id="KAK9034184.1"/>
    </source>
</evidence>
<organism evidence="1 2">
    <name type="scientific">Hibiscus sabdariffa</name>
    <name type="common">roselle</name>
    <dbReference type="NCBI Taxonomy" id="183260"/>
    <lineage>
        <taxon>Eukaryota</taxon>
        <taxon>Viridiplantae</taxon>
        <taxon>Streptophyta</taxon>
        <taxon>Embryophyta</taxon>
        <taxon>Tracheophyta</taxon>
        <taxon>Spermatophyta</taxon>
        <taxon>Magnoliopsida</taxon>
        <taxon>eudicotyledons</taxon>
        <taxon>Gunneridae</taxon>
        <taxon>Pentapetalae</taxon>
        <taxon>rosids</taxon>
        <taxon>malvids</taxon>
        <taxon>Malvales</taxon>
        <taxon>Malvaceae</taxon>
        <taxon>Malvoideae</taxon>
        <taxon>Hibiscus</taxon>
    </lineage>
</organism>
<keyword evidence="2" id="KW-1185">Reference proteome</keyword>
<protein>
    <submittedName>
        <fullName evidence="1">Uncharacterized protein</fullName>
    </submittedName>
</protein>
<comment type="caution">
    <text evidence="1">The sequence shown here is derived from an EMBL/GenBank/DDBJ whole genome shotgun (WGS) entry which is preliminary data.</text>
</comment>
<accession>A0ABR2T9R4</accession>
<dbReference type="EMBL" id="JBBPBN010000007">
    <property type="protein sequence ID" value="KAK9034184.1"/>
    <property type="molecule type" value="Genomic_DNA"/>
</dbReference>
<name>A0ABR2T9R4_9ROSI</name>